<feature type="active site" description="Proton donor/acceptor" evidence="6">
    <location>
        <position position="141"/>
    </location>
</feature>
<proteinExistence type="inferred from homology"/>
<evidence type="ECO:0000313" key="9">
    <source>
        <dbReference type="Proteomes" id="UP000051789"/>
    </source>
</evidence>
<dbReference type="UniPathway" id="UPA00340">
    <property type="reaction ID" value="UER00458"/>
</dbReference>
<dbReference type="EC" id="2.7.2.1" evidence="6"/>
<dbReference type="GO" id="GO:0006085">
    <property type="term" value="P:acetyl-CoA biosynthetic process"/>
    <property type="evidence" value="ECO:0007669"/>
    <property type="project" value="UniProtKB-UniRule"/>
</dbReference>
<keyword evidence="5 6" id="KW-0067">ATP-binding</keyword>
<evidence type="ECO:0000256" key="5">
    <source>
        <dbReference type="ARBA" id="ARBA00022840"/>
    </source>
</evidence>
<comment type="caution">
    <text evidence="6">Lacks conserved residue(s) required for the propagation of feature annotation.</text>
</comment>
<dbReference type="GO" id="GO:0000287">
    <property type="term" value="F:magnesium ion binding"/>
    <property type="evidence" value="ECO:0007669"/>
    <property type="project" value="UniProtKB-UniRule"/>
</dbReference>
<comment type="pathway">
    <text evidence="6">Metabolic intermediate biosynthesis; acetyl-CoA biosynthesis; acetyl-CoA from acetate: step 1/2.</text>
</comment>
<keyword evidence="4 6" id="KW-0418">Kinase</keyword>
<dbReference type="GO" id="GO:0005737">
    <property type="term" value="C:cytoplasm"/>
    <property type="evidence" value="ECO:0007669"/>
    <property type="project" value="UniProtKB-SubCell"/>
</dbReference>
<dbReference type="AlphaFoldDB" id="A0A0R2CAD7"/>
<dbReference type="CDD" id="cd24010">
    <property type="entry name" value="ASKHA_NBD_AcK_PK"/>
    <property type="match status" value="1"/>
</dbReference>
<dbReference type="GO" id="GO:0005524">
    <property type="term" value="F:ATP binding"/>
    <property type="evidence" value="ECO:0007669"/>
    <property type="project" value="UniProtKB-KW"/>
</dbReference>
<feature type="binding site" evidence="6">
    <location>
        <position position="9"/>
    </location>
    <ligand>
        <name>ATP</name>
        <dbReference type="ChEBI" id="CHEBI:30616"/>
    </ligand>
</feature>
<evidence type="ECO:0000256" key="6">
    <source>
        <dbReference type="HAMAP-Rule" id="MF_00020"/>
    </source>
</evidence>
<feature type="binding site" evidence="6">
    <location>
        <begin position="201"/>
        <end position="205"/>
    </location>
    <ligand>
        <name>ATP</name>
        <dbReference type="ChEBI" id="CHEBI:30616"/>
    </ligand>
</feature>
<dbReference type="Proteomes" id="UP000051789">
    <property type="component" value="Unassembled WGS sequence"/>
</dbReference>
<feature type="binding site" evidence="6">
    <location>
        <begin position="277"/>
        <end position="279"/>
    </location>
    <ligand>
        <name>ATP</name>
        <dbReference type="ChEBI" id="CHEBI:30616"/>
    </ligand>
</feature>
<dbReference type="Pfam" id="PF00871">
    <property type="entry name" value="Acetate_kinase"/>
    <property type="match status" value="1"/>
</dbReference>
<feature type="binding site" evidence="6">
    <location>
        <position position="378"/>
    </location>
    <ligand>
        <name>Mg(2+)</name>
        <dbReference type="ChEBI" id="CHEBI:18420"/>
    </ligand>
</feature>
<dbReference type="PATRIC" id="fig|1423810.4.peg.646"/>
<dbReference type="PANTHER" id="PTHR21060">
    <property type="entry name" value="ACETATE KINASE"/>
    <property type="match status" value="1"/>
</dbReference>
<dbReference type="InterPro" id="IPR004372">
    <property type="entry name" value="Ac/propionate_kinase"/>
</dbReference>
<evidence type="ECO:0000256" key="2">
    <source>
        <dbReference type="ARBA" id="ARBA00022679"/>
    </source>
</evidence>
<organism evidence="8 9">
    <name type="scientific">Lacticaseibacillus thailandensis DSM 22698 = JCM 13996</name>
    <dbReference type="NCBI Taxonomy" id="1423810"/>
    <lineage>
        <taxon>Bacteria</taxon>
        <taxon>Bacillati</taxon>
        <taxon>Bacillota</taxon>
        <taxon>Bacilli</taxon>
        <taxon>Lactobacillales</taxon>
        <taxon>Lactobacillaceae</taxon>
        <taxon>Lacticaseibacillus</taxon>
    </lineage>
</organism>
<feature type="binding site" evidence="6">
    <location>
        <position position="2"/>
    </location>
    <ligand>
        <name>Mg(2+)</name>
        <dbReference type="ChEBI" id="CHEBI:18420"/>
    </ligand>
</feature>
<evidence type="ECO:0000256" key="1">
    <source>
        <dbReference type="ARBA" id="ARBA00008748"/>
    </source>
</evidence>
<dbReference type="InterPro" id="IPR023865">
    <property type="entry name" value="Aliphatic_acid_kinase_CS"/>
</dbReference>
<accession>A0A0R2CAD7</accession>
<comment type="caution">
    <text evidence="8">The sequence shown here is derived from an EMBL/GenBank/DDBJ whole genome shotgun (WGS) entry which is preliminary data.</text>
</comment>
<dbReference type="NCBIfam" id="TIGR00016">
    <property type="entry name" value="ackA"/>
    <property type="match status" value="1"/>
</dbReference>
<evidence type="ECO:0000313" key="8">
    <source>
        <dbReference type="EMBL" id="KRM88336.1"/>
    </source>
</evidence>
<dbReference type="PRINTS" id="PR00471">
    <property type="entry name" value="ACETATEKNASE"/>
</dbReference>
<feature type="site" description="Transition state stabilizer" evidence="6">
    <location>
        <position position="234"/>
    </location>
</feature>
<keyword evidence="3 6" id="KW-0547">Nucleotide-binding</keyword>
<dbReference type="SUPFAM" id="SSF53067">
    <property type="entry name" value="Actin-like ATPase domain"/>
    <property type="match status" value="2"/>
</dbReference>
<dbReference type="PIRSF" id="PIRSF000722">
    <property type="entry name" value="Acetate_prop_kin"/>
    <property type="match status" value="1"/>
</dbReference>
<comment type="similarity">
    <text evidence="1 6 7">Belongs to the acetokinase family.</text>
</comment>
<reference evidence="8 9" key="1">
    <citation type="journal article" date="2015" name="Genome Announc.">
        <title>Expanding the biotechnology potential of lactobacilli through comparative genomics of 213 strains and associated genera.</title>
        <authorList>
            <person name="Sun Z."/>
            <person name="Harris H.M."/>
            <person name="McCann A."/>
            <person name="Guo C."/>
            <person name="Argimon S."/>
            <person name="Zhang W."/>
            <person name="Yang X."/>
            <person name="Jeffery I.B."/>
            <person name="Cooney J.C."/>
            <person name="Kagawa T.F."/>
            <person name="Liu W."/>
            <person name="Song Y."/>
            <person name="Salvetti E."/>
            <person name="Wrobel A."/>
            <person name="Rasinkangas P."/>
            <person name="Parkhill J."/>
            <person name="Rea M.C."/>
            <person name="O'Sullivan O."/>
            <person name="Ritari J."/>
            <person name="Douillard F.P."/>
            <person name="Paul Ross R."/>
            <person name="Yang R."/>
            <person name="Briner A.E."/>
            <person name="Felis G.E."/>
            <person name="de Vos W.M."/>
            <person name="Barrangou R."/>
            <person name="Klaenhammer T.R."/>
            <person name="Caufield P.W."/>
            <person name="Cui Y."/>
            <person name="Zhang H."/>
            <person name="O'Toole P.W."/>
        </authorList>
    </citation>
    <scope>NUCLEOTIDE SEQUENCE [LARGE SCALE GENOMIC DNA]</scope>
    <source>
        <strain evidence="8 9">DSM 22698</strain>
    </source>
</reference>
<dbReference type="EMBL" id="AYZK01000001">
    <property type="protein sequence ID" value="KRM88336.1"/>
    <property type="molecule type" value="Genomic_DNA"/>
</dbReference>
<keyword evidence="9" id="KW-1185">Reference proteome</keyword>
<keyword evidence="6" id="KW-0963">Cytoplasm</keyword>
<dbReference type="InterPro" id="IPR043129">
    <property type="entry name" value="ATPase_NBD"/>
</dbReference>
<dbReference type="Gene3D" id="3.30.420.40">
    <property type="match status" value="2"/>
</dbReference>
<comment type="cofactor">
    <cofactor evidence="6">
        <name>Mg(2+)</name>
        <dbReference type="ChEBI" id="CHEBI:18420"/>
    </cofactor>
    <cofactor evidence="6">
        <name>Mn(2+)</name>
        <dbReference type="ChEBI" id="CHEBI:29035"/>
    </cofactor>
    <text evidence="6">Mg(2+). Can also accept Mn(2+).</text>
</comment>
<evidence type="ECO:0000256" key="3">
    <source>
        <dbReference type="ARBA" id="ARBA00022741"/>
    </source>
</evidence>
<evidence type="ECO:0000256" key="4">
    <source>
        <dbReference type="ARBA" id="ARBA00022777"/>
    </source>
</evidence>
<keyword evidence="2 6" id="KW-0808">Transferase</keyword>
<dbReference type="STRING" id="1423810.FD19_GL000630"/>
<comment type="subcellular location">
    <subcellularLocation>
        <location evidence="6">Cytoplasm</location>
    </subcellularLocation>
</comment>
<evidence type="ECO:0000256" key="7">
    <source>
        <dbReference type="RuleBase" id="RU003835"/>
    </source>
</evidence>
<protein>
    <recommendedName>
        <fullName evidence="6">Acetate kinase</fullName>
        <ecNumber evidence="6">2.7.2.1</ecNumber>
    </recommendedName>
    <alternativeName>
        <fullName evidence="6">Acetokinase</fullName>
    </alternativeName>
</protein>
<keyword evidence="6" id="KW-0479">Metal-binding</keyword>
<comment type="subunit">
    <text evidence="6">Homodimer.</text>
</comment>
<dbReference type="PANTHER" id="PTHR21060:SF15">
    <property type="entry name" value="ACETATE KINASE-RELATED"/>
    <property type="match status" value="1"/>
</dbReference>
<comment type="function">
    <text evidence="6">Catalyzes the formation of acetyl phosphate from acetate and ATP. Can also catalyze the reverse reaction.</text>
</comment>
<dbReference type="GO" id="GO:0008776">
    <property type="term" value="F:acetate kinase activity"/>
    <property type="evidence" value="ECO:0007669"/>
    <property type="project" value="UniProtKB-UniRule"/>
</dbReference>
<dbReference type="HAMAP" id="MF_00020">
    <property type="entry name" value="Acetate_kinase"/>
    <property type="match status" value="1"/>
</dbReference>
<sequence length="391" mass="43017">MNAGSSTLKWKLFAMPEERVVARGMVDNLGLPGTTFTVKYGDGQQLVEEADIKSVDVAVDKLIHELKHLHIIEDYHEISGVGHRVVAGGETFKSSTVIGPHELDEIEALSELAPLHNPPEAKGIRAFMQVMPDTPEVGVFDTSYHTTIPEMNYLYSIPMQYYRDFGLRKYGAHGTSIRYVVTHTAKMLGKPVSEMNLVVMHMGSGVSVTAVKNGASYDTSMGYTPVSGVTMSTRSGDVDPSLVTTLMKKLQLTDPDDVIKILNTESGVFGISELSLDMRKVEATRTTRHQSQLAIDIFVNRMVKYVAGYIAELGHVDGLVFTAGIGEADGAMRQRIIDGLHVFGVRMHEERNNDVQSQDMDLTAPGSTMKVLLLPTDEELMIARDVMELTK</sequence>
<dbReference type="InterPro" id="IPR000890">
    <property type="entry name" value="Aliphatic_acid_kin_short-chain"/>
</dbReference>
<comment type="catalytic activity">
    <reaction evidence="6">
        <text>acetate + ATP = acetyl phosphate + ADP</text>
        <dbReference type="Rhea" id="RHEA:11352"/>
        <dbReference type="ChEBI" id="CHEBI:22191"/>
        <dbReference type="ChEBI" id="CHEBI:30089"/>
        <dbReference type="ChEBI" id="CHEBI:30616"/>
        <dbReference type="ChEBI" id="CHEBI:456216"/>
        <dbReference type="EC" id="2.7.2.1"/>
    </reaction>
</comment>
<dbReference type="PROSITE" id="PS01076">
    <property type="entry name" value="ACETATE_KINASE_2"/>
    <property type="match status" value="1"/>
</dbReference>
<name>A0A0R2CAD7_9LACO</name>
<feature type="binding site" evidence="6">
    <location>
        <position position="84"/>
    </location>
    <ligand>
        <name>substrate</name>
    </ligand>
</feature>
<dbReference type="GO" id="GO:0006083">
    <property type="term" value="P:acetate metabolic process"/>
    <property type="evidence" value="ECO:0007669"/>
    <property type="project" value="TreeGrafter"/>
</dbReference>
<keyword evidence="6" id="KW-0460">Magnesium</keyword>
<gene>
    <name evidence="6" type="primary">ackA</name>
    <name evidence="8" type="ORF">FD19_GL000630</name>
</gene>
<feature type="site" description="Transition state stabilizer" evidence="6">
    <location>
        <position position="173"/>
    </location>
</feature>